<dbReference type="EMBL" id="FOAD01000001">
    <property type="protein sequence ID" value="SEK70237.1"/>
    <property type="molecule type" value="Genomic_DNA"/>
</dbReference>
<dbReference type="PANTHER" id="PTHR30461">
    <property type="entry name" value="DNA-INVERTASE FROM LAMBDOID PROPHAGE"/>
    <property type="match status" value="1"/>
</dbReference>
<evidence type="ECO:0000256" key="3">
    <source>
        <dbReference type="ARBA" id="ARBA00023172"/>
    </source>
</evidence>
<name>A0A1H7J8Q2_HALLR</name>
<sequence length="214" mass="23962">MIGVYLRVSTEDQSVDRQRSATTSYVTDTLDRPLNETVAWTDKSTGTDTERSGYQDMIDALEDLDAVVVKSVSRISRSIRDLDRTVEQFESADTELHIIDEGLQIRPDDDDPFQRAVLQLLGVFAELEANMAQQRTREGIAARQANDEYHHGPAPLGFSKDDGRLVEADDYDRVTTVLEMVSKGEMSKRAAAYELETSRRTIGRALDRGGLYGI</sequence>
<dbReference type="SUPFAM" id="SSF53041">
    <property type="entry name" value="Resolvase-like"/>
    <property type="match status" value="1"/>
</dbReference>
<accession>A0A1H7J8Q2</accession>
<reference evidence="5 6" key="1">
    <citation type="submission" date="2016-10" db="EMBL/GenBank/DDBJ databases">
        <authorList>
            <person name="de Groot N.N."/>
        </authorList>
    </citation>
    <scope>NUCLEOTIDE SEQUENCE [LARGE SCALE GENOMIC DNA]</scope>
    <source>
        <strain evidence="5 6">CDM_5</strain>
    </source>
</reference>
<dbReference type="OrthoDB" id="24728at2157"/>
<evidence type="ECO:0000259" key="4">
    <source>
        <dbReference type="PROSITE" id="PS51736"/>
    </source>
</evidence>
<organism evidence="5 6">
    <name type="scientific">Haloferax larsenii</name>
    <dbReference type="NCBI Taxonomy" id="302484"/>
    <lineage>
        <taxon>Archaea</taxon>
        <taxon>Methanobacteriati</taxon>
        <taxon>Methanobacteriota</taxon>
        <taxon>Stenosarchaea group</taxon>
        <taxon>Halobacteria</taxon>
        <taxon>Halobacteriales</taxon>
        <taxon>Haloferacaceae</taxon>
        <taxon>Haloferax</taxon>
    </lineage>
</organism>
<proteinExistence type="predicted"/>
<dbReference type="GO" id="GO:0003677">
    <property type="term" value="F:DNA binding"/>
    <property type="evidence" value="ECO:0007669"/>
    <property type="project" value="UniProtKB-KW"/>
</dbReference>
<evidence type="ECO:0000256" key="2">
    <source>
        <dbReference type="ARBA" id="ARBA00023125"/>
    </source>
</evidence>
<dbReference type="SMART" id="SM00857">
    <property type="entry name" value="Resolvase"/>
    <property type="match status" value="1"/>
</dbReference>
<gene>
    <name evidence="5" type="ORF">SAMN04488691_1011115</name>
</gene>
<dbReference type="Pfam" id="PF00239">
    <property type="entry name" value="Resolvase"/>
    <property type="match status" value="1"/>
</dbReference>
<dbReference type="CDD" id="cd03768">
    <property type="entry name" value="SR_ResInv"/>
    <property type="match status" value="1"/>
</dbReference>
<dbReference type="InterPro" id="IPR036162">
    <property type="entry name" value="Resolvase-like_N_sf"/>
</dbReference>
<dbReference type="InterPro" id="IPR050639">
    <property type="entry name" value="SSR_resolvase"/>
</dbReference>
<feature type="domain" description="Resolvase/invertase-type recombinase catalytic" evidence="4">
    <location>
        <begin position="1"/>
        <end position="147"/>
    </location>
</feature>
<dbReference type="PANTHER" id="PTHR30461:SF2">
    <property type="entry name" value="SERINE RECOMBINASE PINE-RELATED"/>
    <property type="match status" value="1"/>
</dbReference>
<keyword evidence="2" id="KW-0238">DNA-binding</keyword>
<evidence type="ECO:0000256" key="1">
    <source>
        <dbReference type="ARBA" id="ARBA00022908"/>
    </source>
</evidence>
<dbReference type="PROSITE" id="PS00397">
    <property type="entry name" value="RECOMBINASES_1"/>
    <property type="match status" value="1"/>
</dbReference>
<keyword evidence="3" id="KW-0233">DNA recombination</keyword>
<dbReference type="Proteomes" id="UP000183894">
    <property type="component" value="Unassembled WGS sequence"/>
</dbReference>
<protein>
    <submittedName>
        <fullName evidence="5">Site-specific DNA recombinase</fullName>
    </submittedName>
</protein>
<dbReference type="AlphaFoldDB" id="A0A1H7J8Q2"/>
<dbReference type="PROSITE" id="PS51736">
    <property type="entry name" value="RECOMBINASES_3"/>
    <property type="match status" value="1"/>
</dbReference>
<evidence type="ECO:0000313" key="6">
    <source>
        <dbReference type="Proteomes" id="UP000183894"/>
    </source>
</evidence>
<dbReference type="GO" id="GO:0015074">
    <property type="term" value="P:DNA integration"/>
    <property type="evidence" value="ECO:0007669"/>
    <property type="project" value="UniProtKB-KW"/>
</dbReference>
<evidence type="ECO:0000313" key="5">
    <source>
        <dbReference type="EMBL" id="SEK70237.1"/>
    </source>
</evidence>
<dbReference type="InterPro" id="IPR006119">
    <property type="entry name" value="Resolv_N"/>
</dbReference>
<dbReference type="GO" id="GO:0000150">
    <property type="term" value="F:DNA strand exchange activity"/>
    <property type="evidence" value="ECO:0007669"/>
    <property type="project" value="InterPro"/>
</dbReference>
<keyword evidence="1" id="KW-0229">DNA integration</keyword>
<dbReference type="InterPro" id="IPR006118">
    <property type="entry name" value="Recombinase_CS"/>
</dbReference>
<dbReference type="Gene3D" id="3.40.50.1390">
    <property type="entry name" value="Resolvase, N-terminal catalytic domain"/>
    <property type="match status" value="1"/>
</dbReference>